<feature type="domain" description="AHK4/CRE1/WOL first receiver" evidence="1">
    <location>
        <begin position="35"/>
        <end position="141"/>
    </location>
</feature>
<dbReference type="Proteomes" id="UP000515211">
    <property type="component" value="Chromosome 8"/>
</dbReference>
<evidence type="ECO:0000313" key="2">
    <source>
        <dbReference type="Proteomes" id="UP000515211"/>
    </source>
</evidence>
<protein>
    <submittedName>
        <fullName evidence="3">Histidine kinase 4-like</fullName>
    </submittedName>
</protein>
<reference evidence="2" key="1">
    <citation type="journal article" date="2016" name="Nat. Genet.">
        <title>The genome sequences of Arachis duranensis and Arachis ipaensis, the diploid ancestors of cultivated peanut.</title>
        <authorList>
            <person name="Bertioli D.J."/>
            <person name="Cannon S.B."/>
            <person name="Froenicke L."/>
            <person name="Huang G."/>
            <person name="Farmer A.D."/>
            <person name="Cannon E.K."/>
            <person name="Liu X."/>
            <person name="Gao D."/>
            <person name="Clevenger J."/>
            <person name="Dash S."/>
            <person name="Ren L."/>
            <person name="Moretzsohn M.C."/>
            <person name="Shirasawa K."/>
            <person name="Huang W."/>
            <person name="Vidigal B."/>
            <person name="Abernathy B."/>
            <person name="Chu Y."/>
            <person name="Niederhuth C.E."/>
            <person name="Umale P."/>
            <person name="Araujo A.C."/>
            <person name="Kozik A."/>
            <person name="Kim K.D."/>
            <person name="Burow M.D."/>
            <person name="Varshney R.K."/>
            <person name="Wang X."/>
            <person name="Zhang X."/>
            <person name="Barkley N."/>
            <person name="Guimaraes P.M."/>
            <person name="Isobe S."/>
            <person name="Guo B."/>
            <person name="Liao B."/>
            <person name="Stalker H.T."/>
            <person name="Schmitz R.J."/>
            <person name="Scheffler B.E."/>
            <person name="Leal-Bertioli S.C."/>
            <person name="Xun X."/>
            <person name="Jackson S.A."/>
            <person name="Michelmore R."/>
            <person name="Ozias-Akins P."/>
        </authorList>
    </citation>
    <scope>NUCLEOTIDE SEQUENCE [LARGE SCALE GENOMIC DNA]</scope>
    <source>
        <strain evidence="2">cv. V14167</strain>
    </source>
</reference>
<dbReference type="AlphaFoldDB" id="A0A6P4B4M5"/>
<keyword evidence="2" id="KW-1185">Reference proteome</keyword>
<dbReference type="GeneID" id="107462119"/>
<name>A0A6P4B4M5_ARADU</name>
<organism evidence="2 3">
    <name type="scientific">Arachis duranensis</name>
    <name type="common">Wild peanut</name>
    <dbReference type="NCBI Taxonomy" id="130453"/>
    <lineage>
        <taxon>Eukaryota</taxon>
        <taxon>Viridiplantae</taxon>
        <taxon>Streptophyta</taxon>
        <taxon>Embryophyta</taxon>
        <taxon>Tracheophyta</taxon>
        <taxon>Spermatophyta</taxon>
        <taxon>Magnoliopsida</taxon>
        <taxon>eudicotyledons</taxon>
        <taxon>Gunneridae</taxon>
        <taxon>Pentapetalae</taxon>
        <taxon>rosids</taxon>
        <taxon>fabids</taxon>
        <taxon>Fabales</taxon>
        <taxon>Fabaceae</taxon>
        <taxon>Papilionoideae</taxon>
        <taxon>50 kb inversion clade</taxon>
        <taxon>dalbergioids sensu lato</taxon>
        <taxon>Dalbergieae</taxon>
        <taxon>Pterocarpus clade</taxon>
        <taxon>Arachis</taxon>
    </lineage>
</organism>
<dbReference type="InterPro" id="IPR056839">
    <property type="entry name" value="Receiver_AHK4/CRE1_1st"/>
</dbReference>
<evidence type="ECO:0000313" key="3">
    <source>
        <dbReference type="RefSeq" id="XP_015936171.2"/>
    </source>
</evidence>
<accession>A0A6P4B4M5</accession>
<proteinExistence type="predicted"/>
<gene>
    <name evidence="3" type="primary">LOC107462119</name>
</gene>
<evidence type="ECO:0000259" key="1">
    <source>
        <dbReference type="Pfam" id="PF24896"/>
    </source>
</evidence>
<dbReference type="Pfam" id="PF24896">
    <property type="entry name" value="Receiver_CRE1"/>
    <property type="match status" value="1"/>
</dbReference>
<sequence length="172" mass="19624">MTGDRGDEGGRDGRTLELGLNSKINVKKLNMEDLPSSFRGLKAIVVDGKLVRAAVTGYYLTRLGIQAKVANHIKKAVSLCEKNGSLTSGLFQPDIIFVEKDSWFSREHGIFNIWQLDWKQNGYMLKIPRMILLATNISNAEFNKFSYLSCLEFLYLRIIYYFDKFVNLLSDI</sequence>
<dbReference type="KEGG" id="adu:107462119"/>
<dbReference type="RefSeq" id="XP_015936171.2">
    <property type="nucleotide sequence ID" value="XM_016080685.3"/>
</dbReference>
<reference evidence="3" key="2">
    <citation type="submission" date="2025-08" db="UniProtKB">
        <authorList>
            <consortium name="RefSeq"/>
        </authorList>
    </citation>
    <scope>IDENTIFICATION</scope>
    <source>
        <tissue evidence="3">Whole plant</tissue>
    </source>
</reference>